<evidence type="ECO:0000313" key="1">
    <source>
        <dbReference type="EMBL" id="QHU27055.1"/>
    </source>
</evidence>
<dbReference type="EMBL" id="MN740451">
    <property type="protein sequence ID" value="QHU27055.1"/>
    <property type="molecule type" value="Genomic_DNA"/>
</dbReference>
<name>A0A6C0LAF1_9ZZZZ</name>
<protein>
    <recommendedName>
        <fullName evidence="2">OTU domain-containing protein</fullName>
    </recommendedName>
</protein>
<accession>A0A6C0LAF1</accession>
<reference evidence="1" key="1">
    <citation type="journal article" date="2020" name="Nature">
        <title>Giant virus diversity and host interactions through global metagenomics.</title>
        <authorList>
            <person name="Schulz F."/>
            <person name="Roux S."/>
            <person name="Paez-Espino D."/>
            <person name="Jungbluth S."/>
            <person name="Walsh D.A."/>
            <person name="Denef V.J."/>
            <person name="McMahon K.D."/>
            <person name="Konstantinidis K.T."/>
            <person name="Eloe-Fadrosh E.A."/>
            <person name="Kyrpides N.C."/>
            <person name="Woyke T."/>
        </authorList>
    </citation>
    <scope>NUCLEOTIDE SEQUENCE</scope>
    <source>
        <strain evidence="1">GVMAG-M-3300027763-16</strain>
    </source>
</reference>
<evidence type="ECO:0008006" key="2">
    <source>
        <dbReference type="Google" id="ProtNLM"/>
    </source>
</evidence>
<organism evidence="1">
    <name type="scientific">viral metagenome</name>
    <dbReference type="NCBI Taxonomy" id="1070528"/>
    <lineage>
        <taxon>unclassified sequences</taxon>
        <taxon>metagenomes</taxon>
        <taxon>organismal metagenomes</taxon>
    </lineage>
</organism>
<sequence length="307" mass="35344">MPRDNLKLLNVSGKNNNCFFNSVYIAIKNNETFKEVFANASYDYKIHNGTQLRKYITEFLIYRSHKRFKSYLEMAQSLLKAISSDKARLLEMHDELMDVSQILSVNKIEIVSLIEAGILRADLSKNSSIQNLLEKHLPTEARMPSMPEFILTIQFVKDAFKVIILPIILGSSSSSQNPRTMNIINKYNYGKKRMTFDNDILRTMKIDIKNANIVNKIRSRIGEKFGDLNKKKGSSRMLYKANEYTYAIIITDQAHYQVLSLNGMNAKYYKASPYDDMSMFIYSTDNSFSFSQESVRSPPSYAEGLKM</sequence>
<proteinExistence type="predicted"/>
<dbReference type="AlphaFoldDB" id="A0A6C0LAF1"/>